<dbReference type="RefSeq" id="WP_106231264.1">
    <property type="nucleotide sequence ID" value="NZ_PVTM01000010.1"/>
</dbReference>
<name>A0A2T0VL82_9GAMM</name>
<dbReference type="InterPro" id="IPR006450">
    <property type="entry name" value="Phage_HK97_gp6-like"/>
</dbReference>
<dbReference type="Pfam" id="PF05135">
    <property type="entry name" value="Phage_connect_1"/>
    <property type="match status" value="1"/>
</dbReference>
<proteinExistence type="predicted"/>
<keyword evidence="2" id="KW-1185">Reference proteome</keyword>
<reference evidence="1 2" key="1">
    <citation type="submission" date="2018-03" db="EMBL/GenBank/DDBJ databases">
        <title>Comparative analysis of microorganisms from saline springs in Andes Mountain Range, Colombia.</title>
        <authorList>
            <person name="Rubin E."/>
        </authorList>
    </citation>
    <scope>NUCLEOTIDE SEQUENCE [LARGE SCALE GENOMIC DNA]</scope>
    <source>
        <strain evidence="1 2">USBA 854</strain>
    </source>
</reference>
<dbReference type="Proteomes" id="UP000239896">
    <property type="component" value="Unassembled WGS sequence"/>
</dbReference>
<accession>A0A2T0VL82</accession>
<dbReference type="Gene3D" id="1.10.3230.30">
    <property type="entry name" value="Phage gp6-like head-tail connector protein"/>
    <property type="match status" value="1"/>
</dbReference>
<comment type="caution">
    <text evidence="1">The sequence shown here is derived from an EMBL/GenBank/DDBJ whole genome shotgun (WGS) entry which is preliminary data.</text>
</comment>
<dbReference type="CDD" id="cd08054">
    <property type="entry name" value="gp6"/>
    <property type="match status" value="1"/>
</dbReference>
<gene>
    <name evidence="1" type="ORF">BCL64_11083</name>
</gene>
<protein>
    <submittedName>
        <fullName evidence="1">Gp6-like head-tail connector protein</fullName>
    </submittedName>
</protein>
<dbReference type="InterPro" id="IPR021146">
    <property type="entry name" value="Phage_gp6-like_head-tail"/>
</dbReference>
<evidence type="ECO:0000313" key="2">
    <source>
        <dbReference type="Proteomes" id="UP000239896"/>
    </source>
</evidence>
<dbReference type="AlphaFoldDB" id="A0A2T0VL82"/>
<dbReference type="EMBL" id="PVTM01000010">
    <property type="protein sequence ID" value="PRY70983.1"/>
    <property type="molecule type" value="Genomic_DNA"/>
</dbReference>
<sequence length="93" mass="10310">MTTVTLEEAKDHLRVLDTAEEGYITTLIAAAEGHVATYLGDDLPDPMPAPVRAAVLLLVGDLFENRERQGDRALYENTTFHLLLNPYRSAEVL</sequence>
<evidence type="ECO:0000313" key="1">
    <source>
        <dbReference type="EMBL" id="PRY70983.1"/>
    </source>
</evidence>
<organism evidence="1 2">
    <name type="scientific">Halomonas ventosae</name>
    <dbReference type="NCBI Taxonomy" id="229007"/>
    <lineage>
        <taxon>Bacteria</taxon>
        <taxon>Pseudomonadati</taxon>
        <taxon>Pseudomonadota</taxon>
        <taxon>Gammaproteobacteria</taxon>
        <taxon>Oceanospirillales</taxon>
        <taxon>Halomonadaceae</taxon>
        <taxon>Halomonas</taxon>
    </lineage>
</organism>
<dbReference type="NCBIfam" id="TIGR01560">
    <property type="entry name" value="put_DNA_pack"/>
    <property type="match status" value="1"/>
</dbReference>